<feature type="transmembrane region" description="Helical" evidence="1">
    <location>
        <begin position="60"/>
        <end position="84"/>
    </location>
</feature>
<dbReference type="Proteomes" id="UP000006729">
    <property type="component" value="Chromosome 6"/>
</dbReference>
<proteinExistence type="predicted"/>
<evidence type="ECO:0000313" key="3">
    <source>
        <dbReference type="Proteomes" id="UP000006729"/>
    </source>
</evidence>
<sequence length="150" mass="16648">MGCPAKRWIGREGNGAEGRLWLNKIMGFFAFAVLATVAKTQEWFGRNEGMVWFSVYGSSVWFLATILGLLWLGFFAFAVLATVAKTQEWFGQNEGMVWAKRRNGLVFCVWVLCLVSGNNYGFAVAGFFCVCCASNSGENAGMVWAKRRNG</sequence>
<keyword evidence="1" id="KW-0812">Transmembrane</keyword>
<feature type="transmembrane region" description="Helical" evidence="1">
    <location>
        <begin position="105"/>
        <end position="128"/>
    </location>
</feature>
<reference evidence="2 3" key="1">
    <citation type="journal article" date="2006" name="Science">
        <title>The genome of black cottonwood, Populus trichocarpa (Torr. &amp; Gray).</title>
        <authorList>
            <person name="Tuskan G.A."/>
            <person name="Difazio S."/>
            <person name="Jansson S."/>
            <person name="Bohlmann J."/>
            <person name="Grigoriev I."/>
            <person name="Hellsten U."/>
            <person name="Putnam N."/>
            <person name="Ralph S."/>
            <person name="Rombauts S."/>
            <person name="Salamov A."/>
            <person name="Schein J."/>
            <person name="Sterck L."/>
            <person name="Aerts A."/>
            <person name="Bhalerao R.R."/>
            <person name="Bhalerao R.P."/>
            <person name="Blaudez D."/>
            <person name="Boerjan W."/>
            <person name="Brun A."/>
            <person name="Brunner A."/>
            <person name="Busov V."/>
            <person name="Campbell M."/>
            <person name="Carlson J."/>
            <person name="Chalot M."/>
            <person name="Chapman J."/>
            <person name="Chen G.L."/>
            <person name="Cooper D."/>
            <person name="Coutinho P.M."/>
            <person name="Couturier J."/>
            <person name="Covert S."/>
            <person name="Cronk Q."/>
            <person name="Cunningham R."/>
            <person name="Davis J."/>
            <person name="Degroeve S."/>
            <person name="Dejardin A."/>
            <person name="Depamphilis C."/>
            <person name="Detter J."/>
            <person name="Dirks B."/>
            <person name="Dubchak I."/>
            <person name="Duplessis S."/>
            <person name="Ehlting J."/>
            <person name="Ellis B."/>
            <person name="Gendler K."/>
            <person name="Goodstein D."/>
            <person name="Gribskov M."/>
            <person name="Grimwood J."/>
            <person name="Groover A."/>
            <person name="Gunter L."/>
            <person name="Hamberger B."/>
            <person name="Heinze B."/>
            <person name="Helariutta Y."/>
            <person name="Henrissat B."/>
            <person name="Holligan D."/>
            <person name="Holt R."/>
            <person name="Huang W."/>
            <person name="Islam-Faridi N."/>
            <person name="Jones S."/>
            <person name="Jones-Rhoades M."/>
            <person name="Jorgensen R."/>
            <person name="Joshi C."/>
            <person name="Kangasjarvi J."/>
            <person name="Karlsson J."/>
            <person name="Kelleher C."/>
            <person name="Kirkpatrick R."/>
            <person name="Kirst M."/>
            <person name="Kohler A."/>
            <person name="Kalluri U."/>
            <person name="Larimer F."/>
            <person name="Leebens-Mack J."/>
            <person name="Leple J.C."/>
            <person name="Locascio P."/>
            <person name="Lou Y."/>
            <person name="Lucas S."/>
            <person name="Martin F."/>
            <person name="Montanini B."/>
            <person name="Napoli C."/>
            <person name="Nelson D.R."/>
            <person name="Nelson C."/>
            <person name="Nieminen K."/>
            <person name="Nilsson O."/>
            <person name="Pereda V."/>
            <person name="Peter G."/>
            <person name="Philippe R."/>
            <person name="Pilate G."/>
            <person name="Poliakov A."/>
            <person name="Razumovskaya J."/>
            <person name="Richardson P."/>
            <person name="Rinaldi C."/>
            <person name="Ritland K."/>
            <person name="Rouze P."/>
            <person name="Ryaboy D."/>
            <person name="Schmutz J."/>
            <person name="Schrader J."/>
            <person name="Segerman B."/>
            <person name="Shin H."/>
            <person name="Siddiqui A."/>
            <person name="Sterky F."/>
            <person name="Terry A."/>
            <person name="Tsai C.J."/>
            <person name="Uberbacher E."/>
            <person name="Unneberg P."/>
            <person name="Vahala J."/>
            <person name="Wall K."/>
            <person name="Wessler S."/>
            <person name="Yang G."/>
            <person name="Yin T."/>
            <person name="Douglas C."/>
            <person name="Marra M."/>
            <person name="Sandberg G."/>
            <person name="Van de Peer Y."/>
            <person name="Rokhsar D."/>
        </authorList>
    </citation>
    <scope>NUCLEOTIDE SEQUENCE [LARGE SCALE GENOMIC DNA]</scope>
    <source>
        <strain evidence="3">cv. Nisqually</strain>
    </source>
</reference>
<dbReference type="InParanoid" id="A0A2K2A3X4"/>
<evidence type="ECO:0000256" key="1">
    <source>
        <dbReference type="SAM" id="Phobius"/>
    </source>
</evidence>
<evidence type="ECO:0000313" key="2">
    <source>
        <dbReference type="EMBL" id="PNT32226.1"/>
    </source>
</evidence>
<keyword evidence="1" id="KW-0472">Membrane</keyword>
<keyword evidence="3" id="KW-1185">Reference proteome</keyword>
<gene>
    <name evidence="2" type="ORF">POPTR_006G175800</name>
</gene>
<organism evidence="2 3">
    <name type="scientific">Populus trichocarpa</name>
    <name type="common">Western balsam poplar</name>
    <name type="synonym">Populus balsamifera subsp. trichocarpa</name>
    <dbReference type="NCBI Taxonomy" id="3694"/>
    <lineage>
        <taxon>Eukaryota</taxon>
        <taxon>Viridiplantae</taxon>
        <taxon>Streptophyta</taxon>
        <taxon>Embryophyta</taxon>
        <taxon>Tracheophyta</taxon>
        <taxon>Spermatophyta</taxon>
        <taxon>Magnoliopsida</taxon>
        <taxon>eudicotyledons</taxon>
        <taxon>Gunneridae</taxon>
        <taxon>Pentapetalae</taxon>
        <taxon>rosids</taxon>
        <taxon>fabids</taxon>
        <taxon>Malpighiales</taxon>
        <taxon>Salicaceae</taxon>
        <taxon>Saliceae</taxon>
        <taxon>Populus</taxon>
    </lineage>
</organism>
<feature type="transmembrane region" description="Helical" evidence="1">
    <location>
        <begin position="21"/>
        <end position="40"/>
    </location>
</feature>
<accession>A0A2K2A3X4</accession>
<dbReference type="EMBL" id="CM009295">
    <property type="protein sequence ID" value="PNT32226.1"/>
    <property type="molecule type" value="Genomic_DNA"/>
</dbReference>
<name>A0A2K2A3X4_POPTR</name>
<protein>
    <submittedName>
        <fullName evidence="2">Uncharacterized protein</fullName>
    </submittedName>
</protein>
<dbReference type="AlphaFoldDB" id="A0A2K2A3X4"/>
<keyword evidence="1" id="KW-1133">Transmembrane helix</keyword>